<keyword evidence="3" id="KW-1185">Reference proteome</keyword>
<protein>
    <submittedName>
        <fullName evidence="2">Uncharacterized protein</fullName>
    </submittedName>
</protein>
<dbReference type="AlphaFoldDB" id="A0ABD3N5N7"/>
<name>A0ABD3N5N7_9STRA</name>
<dbReference type="EMBL" id="JALLPJ020001287">
    <property type="protein sequence ID" value="KAL3771425.1"/>
    <property type="molecule type" value="Genomic_DNA"/>
</dbReference>
<reference evidence="2 3" key="1">
    <citation type="submission" date="2024-10" db="EMBL/GenBank/DDBJ databases">
        <title>Updated reference genomes for cyclostephanoid diatoms.</title>
        <authorList>
            <person name="Roberts W.R."/>
            <person name="Alverson A.J."/>
        </authorList>
    </citation>
    <scope>NUCLEOTIDE SEQUENCE [LARGE SCALE GENOMIC DNA]</scope>
    <source>
        <strain evidence="2 3">AJA010-31</strain>
    </source>
</reference>
<proteinExistence type="predicted"/>
<sequence length="159" mass="18000">MLAIEECPILEIGALVELQREKVFPEWFQKEKQLGVTSGETFIVSSLCPSIPSNDDEPNDVSTTTAEKKKKVVRVRTYEQRKPWAGVIGTDKEYHKKVHSSKMELVWKEAEPKPKVRSKSNAPQRRPFTPLYDNVNSVGLGTKAGKWSYKVLVGKVDNL</sequence>
<feature type="region of interest" description="Disordered" evidence="1">
    <location>
        <begin position="109"/>
        <end position="135"/>
    </location>
</feature>
<evidence type="ECO:0000256" key="1">
    <source>
        <dbReference type="SAM" id="MobiDB-lite"/>
    </source>
</evidence>
<evidence type="ECO:0000313" key="3">
    <source>
        <dbReference type="Proteomes" id="UP001530400"/>
    </source>
</evidence>
<accession>A0ABD3N5N7</accession>
<dbReference type="Proteomes" id="UP001530400">
    <property type="component" value="Unassembled WGS sequence"/>
</dbReference>
<organism evidence="2 3">
    <name type="scientific">Cyclotella atomus</name>
    <dbReference type="NCBI Taxonomy" id="382360"/>
    <lineage>
        <taxon>Eukaryota</taxon>
        <taxon>Sar</taxon>
        <taxon>Stramenopiles</taxon>
        <taxon>Ochrophyta</taxon>
        <taxon>Bacillariophyta</taxon>
        <taxon>Coscinodiscophyceae</taxon>
        <taxon>Thalassiosirophycidae</taxon>
        <taxon>Stephanodiscales</taxon>
        <taxon>Stephanodiscaceae</taxon>
        <taxon>Cyclotella</taxon>
    </lineage>
</organism>
<comment type="caution">
    <text evidence="2">The sequence shown here is derived from an EMBL/GenBank/DDBJ whole genome shotgun (WGS) entry which is preliminary data.</text>
</comment>
<evidence type="ECO:0000313" key="2">
    <source>
        <dbReference type="EMBL" id="KAL3771425.1"/>
    </source>
</evidence>
<gene>
    <name evidence="2" type="ORF">ACHAWO_009088</name>
</gene>